<dbReference type="GO" id="GO:0016989">
    <property type="term" value="F:sigma factor antagonist activity"/>
    <property type="evidence" value="ECO:0007669"/>
    <property type="project" value="TreeGrafter"/>
</dbReference>
<dbReference type="EMBL" id="LR134479">
    <property type="protein sequence ID" value="VEI23315.1"/>
    <property type="molecule type" value="Genomic_DNA"/>
</dbReference>
<accession>A0A7Z9D6V0</accession>
<dbReference type="Proteomes" id="UP000282386">
    <property type="component" value="Chromosome"/>
</dbReference>
<keyword evidence="3" id="KW-0472">Membrane</keyword>
<feature type="region of interest" description="Disordered" evidence="1">
    <location>
        <begin position="93"/>
        <end position="120"/>
    </location>
</feature>
<proteinExistence type="predicted"/>
<evidence type="ECO:0000313" key="3">
    <source>
        <dbReference type="EMBL" id="VEI23315.1"/>
    </source>
</evidence>
<dbReference type="Pfam" id="PF10099">
    <property type="entry name" value="RskA_C"/>
    <property type="match status" value="1"/>
</dbReference>
<evidence type="ECO:0000259" key="2">
    <source>
        <dbReference type="Pfam" id="PF10099"/>
    </source>
</evidence>
<dbReference type="GO" id="GO:0006417">
    <property type="term" value="P:regulation of translation"/>
    <property type="evidence" value="ECO:0007669"/>
    <property type="project" value="TreeGrafter"/>
</dbReference>
<name>A0A7Z9D6V0_9MICC</name>
<feature type="domain" description="Anti-sigma K factor RskA C-terminal" evidence="2">
    <location>
        <begin position="144"/>
        <end position="293"/>
    </location>
</feature>
<evidence type="ECO:0000256" key="1">
    <source>
        <dbReference type="SAM" id="MobiDB-lite"/>
    </source>
</evidence>
<dbReference type="PANTHER" id="PTHR37461:SF1">
    <property type="entry name" value="ANTI-SIGMA-K FACTOR RSKA"/>
    <property type="match status" value="1"/>
</dbReference>
<evidence type="ECO:0000313" key="4">
    <source>
        <dbReference type="Proteomes" id="UP000282386"/>
    </source>
</evidence>
<dbReference type="InterPro" id="IPR051474">
    <property type="entry name" value="Anti-sigma-K/W_factor"/>
</dbReference>
<organism evidence="3 4">
    <name type="scientific">Rothia aeria</name>
    <dbReference type="NCBI Taxonomy" id="172042"/>
    <lineage>
        <taxon>Bacteria</taxon>
        <taxon>Bacillati</taxon>
        <taxon>Actinomycetota</taxon>
        <taxon>Actinomycetes</taxon>
        <taxon>Micrococcales</taxon>
        <taxon>Micrococcaceae</taxon>
        <taxon>Rothia</taxon>
    </lineage>
</organism>
<feature type="compositionally biased region" description="Polar residues" evidence="1">
    <location>
        <begin position="98"/>
        <end position="107"/>
    </location>
</feature>
<gene>
    <name evidence="3" type="ORF">NCTC10207_01422</name>
</gene>
<sequence length="303" mass="32153">MNAKDYPEDFPDKLDYALHTLSPTQRAAFESWASKQEREDAEADAAALSEVFGTSLTPLEPSVELKARVMAQVAHTEQLQPAHELGTDDELTEHTNDSAENQSSSASDPADDTETTAGPEDSAYARAKRRWFGAQGALSPSRLTAAASIIIAASLGAWGFAQHQQLERTSQELQAARASSSAAAHPGDQSIVEQISTAPDLSMAQGKVNGMPVSVMYSPSHNMAGVSTTNLPALPEGKVYKLWLYDAQGTIVGSGILNSAGRGAGVTTMTEHDLSRVTDFGISIEDESAHSPSQKPAMLENVV</sequence>
<dbReference type="AlphaFoldDB" id="A0A7Z9D6V0"/>
<keyword evidence="3" id="KW-0812">Transmembrane</keyword>
<protein>
    <submittedName>
        <fullName evidence="3">Predicted transmembrane transcriptional regulator (Anti-sigma factor)</fullName>
    </submittedName>
</protein>
<reference evidence="3 4" key="1">
    <citation type="submission" date="2018-12" db="EMBL/GenBank/DDBJ databases">
        <authorList>
            <consortium name="Pathogen Informatics"/>
        </authorList>
    </citation>
    <scope>NUCLEOTIDE SEQUENCE [LARGE SCALE GENOMIC DNA]</scope>
    <source>
        <strain evidence="3 4">NCTC10207</strain>
    </source>
</reference>
<dbReference type="InterPro" id="IPR018764">
    <property type="entry name" value="RskA_C"/>
</dbReference>
<dbReference type="GO" id="GO:0005886">
    <property type="term" value="C:plasma membrane"/>
    <property type="evidence" value="ECO:0007669"/>
    <property type="project" value="InterPro"/>
</dbReference>
<dbReference type="PANTHER" id="PTHR37461">
    <property type="entry name" value="ANTI-SIGMA-K FACTOR RSKA"/>
    <property type="match status" value="1"/>
</dbReference>
<dbReference type="RefSeq" id="WP_126500193.1">
    <property type="nucleotide sequence ID" value="NZ_LR134479.1"/>
</dbReference>